<reference evidence="2 3" key="2">
    <citation type="submission" date="2020-03" db="EMBL/GenBank/DDBJ databases">
        <authorList>
            <person name="Ichikawa N."/>
            <person name="Kimura A."/>
            <person name="Kitahashi Y."/>
            <person name="Uohara A."/>
        </authorList>
    </citation>
    <scope>NUCLEOTIDE SEQUENCE [LARGE SCALE GENOMIC DNA]</scope>
    <source>
        <strain evidence="2 3">NBRC 108638</strain>
    </source>
</reference>
<feature type="transmembrane region" description="Helical" evidence="1">
    <location>
        <begin position="162"/>
        <end position="183"/>
    </location>
</feature>
<accession>A0A6V8LNB7</accession>
<sequence length="191" mass="20217">MAVQAADGGETSSLRILDTATGTTLSTVTLTTRQRLAGPAAWTPDGTQLLLAAGGCAWTDYCPEQTWRVQRLDVATGAVTDGTAGDRPGDPSLVAWRAGAPVIQQDRGAGLGCDMIVLTAAHAETLPLTVAGHGCAQYARDLLEEGTVGGTAIEPSPWQAQWWVYVPASMVLAGLVMLAWRLVRHRRRPTR</sequence>
<keyword evidence="1" id="KW-0472">Membrane</keyword>
<evidence type="ECO:0000256" key="1">
    <source>
        <dbReference type="SAM" id="Phobius"/>
    </source>
</evidence>
<proteinExistence type="predicted"/>
<evidence type="ECO:0008006" key="4">
    <source>
        <dbReference type="Google" id="ProtNLM"/>
    </source>
</evidence>
<gene>
    <name evidence="2" type="ORF">Prum_097710</name>
</gene>
<keyword evidence="3" id="KW-1185">Reference proteome</keyword>
<dbReference type="InterPro" id="IPR011044">
    <property type="entry name" value="Quino_amine_DH_bsu"/>
</dbReference>
<dbReference type="Proteomes" id="UP000482960">
    <property type="component" value="Unassembled WGS sequence"/>
</dbReference>
<keyword evidence="1" id="KW-1133">Transmembrane helix</keyword>
<comment type="caution">
    <text evidence="2">The sequence shown here is derived from an EMBL/GenBank/DDBJ whole genome shotgun (WGS) entry which is preliminary data.</text>
</comment>
<reference evidence="2 3" key="1">
    <citation type="submission" date="2020-03" db="EMBL/GenBank/DDBJ databases">
        <title>Whole genome shotgun sequence of Phytohabitans rumicis NBRC 108638.</title>
        <authorList>
            <person name="Komaki H."/>
            <person name="Tamura T."/>
        </authorList>
    </citation>
    <scope>NUCLEOTIDE SEQUENCE [LARGE SCALE GENOMIC DNA]</scope>
    <source>
        <strain evidence="2 3">NBRC 108638</strain>
    </source>
</reference>
<protein>
    <recommendedName>
        <fullName evidence="4">Lipoprotein LpqB beta-propeller domain-containing protein</fullName>
    </recommendedName>
</protein>
<evidence type="ECO:0000313" key="2">
    <source>
        <dbReference type="EMBL" id="GFJ96129.1"/>
    </source>
</evidence>
<name>A0A6V8LNB7_9ACTN</name>
<dbReference type="SUPFAM" id="SSF50969">
    <property type="entry name" value="YVTN repeat-like/Quinoprotein amine dehydrogenase"/>
    <property type="match status" value="1"/>
</dbReference>
<organism evidence="2 3">
    <name type="scientific">Phytohabitans rumicis</name>
    <dbReference type="NCBI Taxonomy" id="1076125"/>
    <lineage>
        <taxon>Bacteria</taxon>
        <taxon>Bacillati</taxon>
        <taxon>Actinomycetota</taxon>
        <taxon>Actinomycetes</taxon>
        <taxon>Micromonosporales</taxon>
        <taxon>Micromonosporaceae</taxon>
    </lineage>
</organism>
<dbReference type="RefSeq" id="WP_173085653.1">
    <property type="nucleotide sequence ID" value="NZ_BLPG01000002.1"/>
</dbReference>
<dbReference type="EMBL" id="BLPG01000002">
    <property type="protein sequence ID" value="GFJ96129.1"/>
    <property type="molecule type" value="Genomic_DNA"/>
</dbReference>
<dbReference type="AlphaFoldDB" id="A0A6V8LNB7"/>
<keyword evidence="1" id="KW-0812">Transmembrane</keyword>
<evidence type="ECO:0000313" key="3">
    <source>
        <dbReference type="Proteomes" id="UP000482960"/>
    </source>
</evidence>